<proteinExistence type="predicted"/>
<evidence type="ECO:0000313" key="9">
    <source>
        <dbReference type="EMBL" id="ETS88012.1"/>
    </source>
</evidence>
<accession>W3XR69</accession>
<dbReference type="OrthoDB" id="5985073at2759"/>
<dbReference type="Proteomes" id="UP000030651">
    <property type="component" value="Unassembled WGS sequence"/>
</dbReference>
<dbReference type="InterPro" id="IPR002889">
    <property type="entry name" value="WSC_carb-bd"/>
</dbReference>
<keyword evidence="6" id="KW-0325">Glycoprotein</keyword>
<evidence type="ECO:0000256" key="4">
    <source>
        <dbReference type="ARBA" id="ARBA00022989"/>
    </source>
</evidence>
<dbReference type="PANTHER" id="PTHR24269:SF16">
    <property type="entry name" value="PROTEIN SLG1"/>
    <property type="match status" value="1"/>
</dbReference>
<feature type="chain" id="PRO_5004834938" description="WSC domain-containing protein" evidence="7">
    <location>
        <begin position="27"/>
        <end position="178"/>
    </location>
</feature>
<evidence type="ECO:0000256" key="1">
    <source>
        <dbReference type="ARBA" id="ARBA00004167"/>
    </source>
</evidence>
<protein>
    <recommendedName>
        <fullName evidence="8">WSC domain-containing protein</fullName>
    </recommendedName>
</protein>
<reference evidence="10" key="1">
    <citation type="journal article" date="2015" name="BMC Genomics">
        <title>Genomic and transcriptomic analysis of the endophytic fungus Pestalotiopsis fici reveals its lifestyle and high potential for synthesis of natural products.</title>
        <authorList>
            <person name="Wang X."/>
            <person name="Zhang X."/>
            <person name="Liu L."/>
            <person name="Xiang M."/>
            <person name="Wang W."/>
            <person name="Sun X."/>
            <person name="Che Y."/>
            <person name="Guo L."/>
            <person name="Liu G."/>
            <person name="Guo L."/>
            <person name="Wang C."/>
            <person name="Yin W.B."/>
            <person name="Stadler M."/>
            <person name="Zhang X."/>
            <person name="Liu X."/>
        </authorList>
    </citation>
    <scope>NUCLEOTIDE SEQUENCE [LARGE SCALE GENOMIC DNA]</scope>
    <source>
        <strain evidence="10">W106-1 / CGMCC3.15140</strain>
    </source>
</reference>
<dbReference type="InterPro" id="IPR051836">
    <property type="entry name" value="Kremen_rcpt"/>
</dbReference>
<keyword evidence="4" id="KW-1133">Transmembrane helix</keyword>
<evidence type="ECO:0000256" key="2">
    <source>
        <dbReference type="ARBA" id="ARBA00022692"/>
    </source>
</evidence>
<dbReference type="KEGG" id="pfy:PFICI_01840"/>
<dbReference type="PROSITE" id="PS51212">
    <property type="entry name" value="WSC"/>
    <property type="match status" value="1"/>
</dbReference>
<dbReference type="GO" id="GO:0005886">
    <property type="term" value="C:plasma membrane"/>
    <property type="evidence" value="ECO:0007669"/>
    <property type="project" value="TreeGrafter"/>
</dbReference>
<keyword evidence="5" id="KW-0472">Membrane</keyword>
<dbReference type="HOGENOM" id="CLU_116866_1_0_1"/>
<dbReference type="RefSeq" id="XP_007828612.1">
    <property type="nucleotide sequence ID" value="XM_007830421.1"/>
</dbReference>
<evidence type="ECO:0000259" key="8">
    <source>
        <dbReference type="PROSITE" id="PS51212"/>
    </source>
</evidence>
<dbReference type="AlphaFoldDB" id="W3XR69"/>
<name>W3XR69_PESFW</name>
<evidence type="ECO:0000256" key="6">
    <source>
        <dbReference type="ARBA" id="ARBA00023180"/>
    </source>
</evidence>
<dbReference type="OMA" id="RECWCAQ"/>
<sequence>MVRLGLKGSRLPSLVLACLLAVLAHAQGTNETSELQIYNSSTTYHYVGCWNETTGIAQSTGARALPDISLAQPDTMTVEICLDFCANNQSTPYNYAGLEYSRECWCANKLSRLSVQLADAECNTPCDGNQTDACGGALKLSLYNITTADTKSGSPAIRMETANMAFLALALTVTAALF</sequence>
<evidence type="ECO:0000256" key="5">
    <source>
        <dbReference type="ARBA" id="ARBA00023136"/>
    </source>
</evidence>
<gene>
    <name evidence="9" type="ORF">PFICI_01840</name>
</gene>
<dbReference type="PANTHER" id="PTHR24269">
    <property type="entry name" value="KREMEN PROTEIN"/>
    <property type="match status" value="1"/>
</dbReference>
<evidence type="ECO:0000256" key="7">
    <source>
        <dbReference type="SAM" id="SignalP"/>
    </source>
</evidence>
<keyword evidence="2" id="KW-0812">Transmembrane</keyword>
<feature type="signal peptide" evidence="7">
    <location>
        <begin position="1"/>
        <end position="26"/>
    </location>
</feature>
<dbReference type="eggNOG" id="KOG4157">
    <property type="taxonomic scope" value="Eukaryota"/>
</dbReference>
<organism evidence="9 10">
    <name type="scientific">Pestalotiopsis fici (strain W106-1 / CGMCC3.15140)</name>
    <dbReference type="NCBI Taxonomy" id="1229662"/>
    <lineage>
        <taxon>Eukaryota</taxon>
        <taxon>Fungi</taxon>
        <taxon>Dikarya</taxon>
        <taxon>Ascomycota</taxon>
        <taxon>Pezizomycotina</taxon>
        <taxon>Sordariomycetes</taxon>
        <taxon>Xylariomycetidae</taxon>
        <taxon>Amphisphaeriales</taxon>
        <taxon>Sporocadaceae</taxon>
        <taxon>Pestalotiopsis</taxon>
    </lineage>
</organism>
<keyword evidence="10" id="KW-1185">Reference proteome</keyword>
<dbReference type="Pfam" id="PF01822">
    <property type="entry name" value="WSC"/>
    <property type="match status" value="1"/>
</dbReference>
<keyword evidence="3 7" id="KW-0732">Signal</keyword>
<dbReference type="EMBL" id="KI912109">
    <property type="protein sequence ID" value="ETS88012.1"/>
    <property type="molecule type" value="Genomic_DNA"/>
</dbReference>
<dbReference type="SMART" id="SM00321">
    <property type="entry name" value="WSC"/>
    <property type="match status" value="1"/>
</dbReference>
<comment type="subcellular location">
    <subcellularLocation>
        <location evidence="1">Membrane</location>
        <topology evidence="1">Single-pass membrane protein</topology>
    </subcellularLocation>
</comment>
<dbReference type="InParanoid" id="W3XR69"/>
<evidence type="ECO:0000256" key="3">
    <source>
        <dbReference type="ARBA" id="ARBA00022729"/>
    </source>
</evidence>
<dbReference type="GeneID" id="19266853"/>
<evidence type="ECO:0000313" key="10">
    <source>
        <dbReference type="Proteomes" id="UP000030651"/>
    </source>
</evidence>
<feature type="domain" description="WSC" evidence="8">
    <location>
        <begin position="43"/>
        <end position="146"/>
    </location>
</feature>